<reference evidence="2" key="1">
    <citation type="submission" date="2017-11" db="EMBL/GenBank/DDBJ databases">
        <authorList>
            <person name="Kuznetsova I."/>
            <person name="Sazanova A."/>
            <person name="Chirak E."/>
            <person name="Safronova V."/>
            <person name="Willems A."/>
        </authorList>
    </citation>
    <scope>NUCLEOTIDE SEQUENCE [LARGE SCALE GENOMIC DNA]</scope>
    <source>
        <strain evidence="2">PEPV15</strain>
    </source>
</reference>
<accession>A0A2P7B232</accession>
<dbReference type="EMBL" id="PGGN01000001">
    <property type="protein sequence ID" value="PSH60533.1"/>
    <property type="molecule type" value="Genomic_DNA"/>
</dbReference>
<dbReference type="Pfam" id="PF11836">
    <property type="entry name" value="Phage_TAC_11"/>
    <property type="match status" value="1"/>
</dbReference>
<evidence type="ECO:0000313" key="2">
    <source>
        <dbReference type="Proteomes" id="UP000241158"/>
    </source>
</evidence>
<name>A0A2P7B232_9HYPH</name>
<gene>
    <name evidence="1" type="ORF">CU100_07655</name>
</gene>
<proteinExistence type="predicted"/>
<dbReference type="AlphaFoldDB" id="A0A2P7B232"/>
<dbReference type="InterPro" id="IPR021791">
    <property type="entry name" value="Phage_TAC_11"/>
</dbReference>
<keyword evidence="2" id="KW-1185">Reference proteome</keyword>
<comment type="caution">
    <text evidence="1">The sequence shown here is derived from an EMBL/GenBank/DDBJ whole genome shotgun (WGS) entry which is preliminary data.</text>
</comment>
<protein>
    <submittedName>
        <fullName evidence="1">Transfer Agent</fullName>
    </submittedName>
</protein>
<dbReference type="OrthoDB" id="7206814at2"/>
<sequence>MVNRHRGEISATLDGREWTLCLTLGALAELEDAFGAQDLAVLLKRFSTSALSAADILKIVAAGLRGGGNQVTPEEIAQMRAEGGITGFARIVGELLSATFGDSNLEQTGSNR</sequence>
<organism evidence="1 2">
    <name type="scientific">Phyllobacterium endophyticum</name>
    <dbReference type="NCBI Taxonomy" id="1149773"/>
    <lineage>
        <taxon>Bacteria</taxon>
        <taxon>Pseudomonadati</taxon>
        <taxon>Pseudomonadota</taxon>
        <taxon>Alphaproteobacteria</taxon>
        <taxon>Hyphomicrobiales</taxon>
        <taxon>Phyllobacteriaceae</taxon>
        <taxon>Phyllobacterium</taxon>
    </lineage>
</organism>
<evidence type="ECO:0000313" key="1">
    <source>
        <dbReference type="EMBL" id="PSH60533.1"/>
    </source>
</evidence>
<dbReference type="Proteomes" id="UP000241158">
    <property type="component" value="Unassembled WGS sequence"/>
</dbReference>
<dbReference type="RefSeq" id="WP_106715851.1">
    <property type="nucleotide sequence ID" value="NZ_JACHXT010000004.1"/>
</dbReference>